<keyword evidence="3 5" id="KW-0378">Hydrolase</keyword>
<dbReference type="PANTHER" id="PTHR45619">
    <property type="entry name" value="SERINE/THREONINE-PROTEIN PHOSPHATASE PP2A-RELATED"/>
    <property type="match status" value="1"/>
</dbReference>
<dbReference type="SMART" id="SM00156">
    <property type="entry name" value="PP2Ac"/>
    <property type="match status" value="1"/>
</dbReference>
<dbReference type="InterPro" id="IPR005301">
    <property type="entry name" value="MOB_kinase_act_fam"/>
</dbReference>
<accession>A0ABR3KF93</accession>
<evidence type="ECO:0000256" key="5">
    <source>
        <dbReference type="RuleBase" id="RU004273"/>
    </source>
</evidence>
<evidence type="ECO:0000259" key="6">
    <source>
        <dbReference type="PROSITE" id="PS00125"/>
    </source>
</evidence>
<dbReference type="SUPFAM" id="SSF101152">
    <property type="entry name" value="Mob1/phocein"/>
    <property type="match status" value="1"/>
</dbReference>
<dbReference type="Gene3D" id="1.20.140.30">
    <property type="entry name" value="MOB kinase activator"/>
    <property type="match status" value="1"/>
</dbReference>
<keyword evidence="4" id="KW-0464">Manganese</keyword>
<dbReference type="Gene3D" id="3.60.21.10">
    <property type="match status" value="1"/>
</dbReference>
<sequence length="565" mass="65355">MADSDKGQYKDLDAQIEKLYRCEQLSENQVKNLCEKAKEILSEESNVQPVKCPVTVCGDVHGQFHDLMELFEMGGKSPDTNYLFMGDYVDRGYYSVETVTLLVALKVRYKDRITILRGNHESRQITQVYGFYDECLRKYGNSNVWKYFTDLFDYFPLTALVDNQIFCLHGGLSPSIDTLDHVRGIDRLQEVPHEGPMCDLLWSDPDDRGGWGISPRGAGYTFGQDIAETFNHTNGLSLISRAHQLVMEGYNWCHDRQVVTIFSAPNYCYRCGNQAAIMELDDLLTHSFLQFDPAPRRGEPHVTRPIIVEKIFRFTVQRMNFFPCSLRNKTHKQQKKATDDNKQQELVNKVSATIGSGNLRLAVVLPEGEDLNEWVAANICDFFNQISMLYGTITEFCTSERCAVMSAGPFEYVWTDCSNPKRSIKCSAPQYIDFLMTWIQDKLDDESVFPSKIGVPFPANFMEVARTIMKRLFRIYAHIYYQHFENVERLKEEAHLNTSFKHFILFVQEFNLIEDKDLQPLQEVIERLTSKESFFIRKISNLLLDSNHFHFCLLFLLLIIIICQL</sequence>
<dbReference type="SMART" id="SM01388">
    <property type="entry name" value="Mob1_phocein"/>
    <property type="match status" value="1"/>
</dbReference>
<evidence type="ECO:0000256" key="2">
    <source>
        <dbReference type="ARBA" id="ARBA00022723"/>
    </source>
</evidence>
<dbReference type="PROSITE" id="PS00125">
    <property type="entry name" value="SER_THR_PHOSPHATASE"/>
    <property type="match status" value="1"/>
</dbReference>
<reference evidence="7 8" key="1">
    <citation type="submission" date="2024-07" db="EMBL/GenBank/DDBJ databases">
        <title>Enhanced genomic and transcriptomic resources for Trichinella pseudospiralis and T. spiralis underpin the discovery of pronounced molecular differences between stages and species.</title>
        <authorList>
            <person name="Pasi K.K."/>
            <person name="La Rosa G."/>
            <person name="Gomez-Morales M.A."/>
            <person name="Tosini F."/>
            <person name="Sumanam S."/>
            <person name="Young N.D."/>
            <person name="Chang B.C."/>
            <person name="Robin G.B."/>
        </authorList>
    </citation>
    <scope>NUCLEOTIDE SEQUENCE [LARGE SCALE GENOMIC DNA]</scope>
    <source>
        <strain evidence="7">ISS534</strain>
    </source>
</reference>
<keyword evidence="8" id="KW-1185">Reference proteome</keyword>
<dbReference type="InterPro" id="IPR004843">
    <property type="entry name" value="Calcineurin-like_PHP"/>
</dbReference>
<keyword evidence="2" id="KW-0479">Metal-binding</keyword>
<dbReference type="Pfam" id="PF03637">
    <property type="entry name" value="Mob1_phocein"/>
    <property type="match status" value="1"/>
</dbReference>
<dbReference type="PRINTS" id="PR00114">
    <property type="entry name" value="STPHPHTASE"/>
</dbReference>
<feature type="domain" description="Serine/threonine specific protein phosphatases" evidence="6">
    <location>
        <begin position="116"/>
        <end position="121"/>
    </location>
</feature>
<dbReference type="InterPro" id="IPR006186">
    <property type="entry name" value="Ser/Thr-sp_prot-phosphatase"/>
</dbReference>
<evidence type="ECO:0000256" key="4">
    <source>
        <dbReference type="ARBA" id="ARBA00023211"/>
    </source>
</evidence>
<comment type="catalytic activity">
    <reaction evidence="5">
        <text>O-phospho-L-threonyl-[protein] + H2O = L-threonyl-[protein] + phosphate</text>
        <dbReference type="Rhea" id="RHEA:47004"/>
        <dbReference type="Rhea" id="RHEA-COMP:11060"/>
        <dbReference type="Rhea" id="RHEA-COMP:11605"/>
        <dbReference type="ChEBI" id="CHEBI:15377"/>
        <dbReference type="ChEBI" id="CHEBI:30013"/>
        <dbReference type="ChEBI" id="CHEBI:43474"/>
        <dbReference type="ChEBI" id="CHEBI:61977"/>
        <dbReference type="EC" id="3.1.3.16"/>
    </reaction>
</comment>
<proteinExistence type="inferred from homology"/>
<dbReference type="InterPro" id="IPR036703">
    <property type="entry name" value="MOB_kinase_act_sf"/>
</dbReference>
<dbReference type="InterPro" id="IPR029052">
    <property type="entry name" value="Metallo-depent_PP-like"/>
</dbReference>
<dbReference type="SUPFAM" id="SSF56300">
    <property type="entry name" value="Metallo-dependent phosphatases"/>
    <property type="match status" value="1"/>
</dbReference>
<protein>
    <recommendedName>
        <fullName evidence="5">Serine/threonine-protein phosphatase</fullName>
        <ecNumber evidence="5">3.1.3.16</ecNumber>
    </recommendedName>
</protein>
<comment type="caution">
    <text evidence="7">The sequence shown here is derived from an EMBL/GenBank/DDBJ whole genome shotgun (WGS) entry which is preliminary data.</text>
</comment>
<dbReference type="EMBL" id="JBEUSY010000369">
    <property type="protein sequence ID" value="KAL1236176.1"/>
    <property type="molecule type" value="Genomic_DNA"/>
</dbReference>
<evidence type="ECO:0000256" key="1">
    <source>
        <dbReference type="ARBA" id="ARBA00001936"/>
    </source>
</evidence>
<dbReference type="InterPro" id="IPR047129">
    <property type="entry name" value="PPA2-like"/>
</dbReference>
<name>A0ABR3KF93_TRISP</name>
<comment type="similarity">
    <text evidence="5">Belongs to the PPP phosphatase family.</text>
</comment>
<gene>
    <name evidence="7" type="ORF">TSPI_06968</name>
</gene>
<evidence type="ECO:0000313" key="7">
    <source>
        <dbReference type="EMBL" id="KAL1236176.1"/>
    </source>
</evidence>
<dbReference type="EC" id="3.1.3.16" evidence="5"/>
<comment type="cofactor">
    <cofactor evidence="1">
        <name>Mn(2+)</name>
        <dbReference type="ChEBI" id="CHEBI:29035"/>
    </cofactor>
</comment>
<evidence type="ECO:0000313" key="8">
    <source>
        <dbReference type="Proteomes" id="UP001558632"/>
    </source>
</evidence>
<organism evidence="7 8">
    <name type="scientific">Trichinella spiralis</name>
    <name type="common">Trichina worm</name>
    <dbReference type="NCBI Taxonomy" id="6334"/>
    <lineage>
        <taxon>Eukaryota</taxon>
        <taxon>Metazoa</taxon>
        <taxon>Ecdysozoa</taxon>
        <taxon>Nematoda</taxon>
        <taxon>Enoplea</taxon>
        <taxon>Dorylaimia</taxon>
        <taxon>Trichinellida</taxon>
        <taxon>Trichinellidae</taxon>
        <taxon>Trichinella</taxon>
    </lineage>
</organism>
<dbReference type="Proteomes" id="UP001558632">
    <property type="component" value="Unassembled WGS sequence"/>
</dbReference>
<dbReference type="Pfam" id="PF00149">
    <property type="entry name" value="Metallophos"/>
    <property type="match status" value="1"/>
</dbReference>
<evidence type="ECO:0000256" key="3">
    <source>
        <dbReference type="ARBA" id="ARBA00022801"/>
    </source>
</evidence>
<dbReference type="CDD" id="cd07415">
    <property type="entry name" value="MPP_PP2A_PP4_PP6"/>
    <property type="match status" value="1"/>
</dbReference>